<dbReference type="PANTHER" id="PTHR30041:SF8">
    <property type="entry name" value="PROTEIN YFFB"/>
    <property type="match status" value="1"/>
</dbReference>
<evidence type="ECO:0000313" key="4">
    <source>
        <dbReference type="Proteomes" id="UP000199698"/>
    </source>
</evidence>
<accession>A0A1C4D3M1</accession>
<dbReference type="PROSITE" id="PS51353">
    <property type="entry name" value="ARSC"/>
    <property type="match status" value="1"/>
</dbReference>
<protein>
    <submittedName>
        <fullName evidence="3">Transcriptional regulator, Spx/MgsR family</fullName>
    </submittedName>
</protein>
<dbReference type="SUPFAM" id="SSF52833">
    <property type="entry name" value="Thioredoxin-like"/>
    <property type="match status" value="1"/>
</dbReference>
<dbReference type="AlphaFoldDB" id="A0A1C4D3M1"/>
<dbReference type="NCBIfam" id="NF008107">
    <property type="entry name" value="PRK10853.1"/>
    <property type="match status" value="1"/>
</dbReference>
<dbReference type="InterPro" id="IPR006504">
    <property type="entry name" value="Tscrpt_reg_Spx/MgsR"/>
</dbReference>
<gene>
    <name evidence="3" type="ORF">GA0061080_10581</name>
</gene>
<dbReference type="EMBL" id="FMBA01000058">
    <property type="protein sequence ID" value="SCC25896.1"/>
    <property type="molecule type" value="Genomic_DNA"/>
</dbReference>
<name>A0A1C4D3M1_9GAMM</name>
<dbReference type="NCBIfam" id="TIGR01617">
    <property type="entry name" value="arsC_related"/>
    <property type="match status" value="1"/>
</dbReference>
<dbReference type="PANTHER" id="PTHR30041">
    <property type="entry name" value="ARSENATE REDUCTASE"/>
    <property type="match status" value="1"/>
</dbReference>
<dbReference type="InterPro" id="IPR006660">
    <property type="entry name" value="Arsenate_reductase-like"/>
</dbReference>
<dbReference type="Proteomes" id="UP000199698">
    <property type="component" value="Unassembled WGS sequence"/>
</dbReference>
<dbReference type="OrthoDB" id="9803749at2"/>
<reference evidence="4" key="1">
    <citation type="submission" date="2016-08" db="EMBL/GenBank/DDBJ databases">
        <authorList>
            <person name="Varghese N."/>
            <person name="Submissions Spin"/>
        </authorList>
    </citation>
    <scope>NUCLEOTIDE SEQUENCE [LARGE SCALE GENOMIC DNA]</scope>
    <source>
        <strain evidence="4">R-53144</strain>
    </source>
</reference>
<dbReference type="InterPro" id="IPR036249">
    <property type="entry name" value="Thioredoxin-like_sf"/>
</dbReference>
<comment type="similarity">
    <text evidence="1 2">Belongs to the ArsC family.</text>
</comment>
<organism evidence="3 4">
    <name type="scientific">Gilliamella intestini</name>
    <dbReference type="NCBI Taxonomy" id="1798183"/>
    <lineage>
        <taxon>Bacteria</taxon>
        <taxon>Pseudomonadati</taxon>
        <taxon>Pseudomonadota</taxon>
        <taxon>Gammaproteobacteria</taxon>
        <taxon>Orbales</taxon>
        <taxon>Orbaceae</taxon>
        <taxon>Gilliamella</taxon>
    </lineage>
</organism>
<dbReference type="STRING" id="1798183.GA0061080_10581"/>
<evidence type="ECO:0000313" key="3">
    <source>
        <dbReference type="EMBL" id="SCC25896.1"/>
    </source>
</evidence>
<evidence type="ECO:0000256" key="2">
    <source>
        <dbReference type="PROSITE-ProRule" id="PRU01282"/>
    </source>
</evidence>
<dbReference type="Gene3D" id="3.40.30.10">
    <property type="entry name" value="Glutaredoxin"/>
    <property type="match status" value="1"/>
</dbReference>
<dbReference type="RefSeq" id="WP_091125417.1">
    <property type="nucleotide sequence ID" value="NZ_FMBA01000058.1"/>
</dbReference>
<dbReference type="Pfam" id="PF03960">
    <property type="entry name" value="ArsC"/>
    <property type="match status" value="1"/>
</dbReference>
<evidence type="ECO:0000256" key="1">
    <source>
        <dbReference type="ARBA" id="ARBA00007198"/>
    </source>
</evidence>
<keyword evidence="4" id="KW-1185">Reference proteome</keyword>
<sequence>MYTIYGIKNCNTMKKAFTWLDEHHINYQFHNYKTDGLSEALLDTLLQLVEWQNLLNTRGTTWRKLDEAVRAQINNEQAAKKIMLANPSILKRPLLIDGKRALLGFSDPLYSQFISQAK</sequence>
<proteinExistence type="inferred from homology"/>